<organism evidence="2 3">
    <name type="scientific">Toxocara canis</name>
    <name type="common">Canine roundworm</name>
    <dbReference type="NCBI Taxonomy" id="6265"/>
    <lineage>
        <taxon>Eukaryota</taxon>
        <taxon>Metazoa</taxon>
        <taxon>Ecdysozoa</taxon>
        <taxon>Nematoda</taxon>
        <taxon>Chromadorea</taxon>
        <taxon>Rhabditida</taxon>
        <taxon>Spirurina</taxon>
        <taxon>Ascaridomorpha</taxon>
        <taxon>Ascaridoidea</taxon>
        <taxon>Toxocaridae</taxon>
        <taxon>Toxocara</taxon>
    </lineage>
</organism>
<sequence length="69" mass="8160">MLCEELFYNRGQQLRKSSKKSRLIDSDRIQHKFGRRSWPRGLMDKASDFGSEDCRFESCRGRTLTCKNV</sequence>
<name>A0A183UT80_TOXCA</name>
<dbReference type="AntiFam" id="ANF00013">
    <property type="entry name" value="tRNA translation"/>
</dbReference>
<evidence type="ECO:0000313" key="1">
    <source>
        <dbReference type="EMBL" id="VDM43021.1"/>
    </source>
</evidence>
<dbReference type="WBParaSite" id="TCNE_0001170001-mRNA-1">
    <property type="protein sequence ID" value="TCNE_0001170001-mRNA-1"/>
    <property type="gene ID" value="TCNE_0001170001"/>
</dbReference>
<dbReference type="Proteomes" id="UP000050794">
    <property type="component" value="Unassembled WGS sequence"/>
</dbReference>
<keyword evidence="2" id="KW-1185">Reference proteome</keyword>
<reference evidence="1 2" key="2">
    <citation type="submission" date="2018-11" db="EMBL/GenBank/DDBJ databases">
        <authorList>
            <consortium name="Pathogen Informatics"/>
        </authorList>
    </citation>
    <scope>NUCLEOTIDE SEQUENCE [LARGE SCALE GENOMIC DNA]</scope>
</reference>
<protein>
    <submittedName>
        <fullName evidence="1 3">Uncharacterized protein</fullName>
    </submittedName>
</protein>
<gene>
    <name evidence="1" type="ORF">TCNE_LOCUS11700</name>
</gene>
<proteinExistence type="predicted"/>
<evidence type="ECO:0000313" key="2">
    <source>
        <dbReference type="Proteomes" id="UP000050794"/>
    </source>
</evidence>
<evidence type="ECO:0000313" key="3">
    <source>
        <dbReference type="WBParaSite" id="TCNE_0001170001-mRNA-1"/>
    </source>
</evidence>
<accession>A0A183UT80</accession>
<dbReference type="EMBL" id="UYWY01020954">
    <property type="protein sequence ID" value="VDM43021.1"/>
    <property type="molecule type" value="Genomic_DNA"/>
</dbReference>
<reference evidence="3" key="1">
    <citation type="submission" date="2016-06" db="UniProtKB">
        <authorList>
            <consortium name="WormBaseParasite"/>
        </authorList>
    </citation>
    <scope>IDENTIFICATION</scope>
</reference>
<dbReference type="AlphaFoldDB" id="A0A183UT80"/>